<sequence>MRYLKGYYLLLMAFLMACSKDDSSSDKLGNWMARSPFDGVGRSAAVCFVINDTAYIGTGYDGDDRLAGILWAYDPDINQFRQRAAFTGEGRSNAIAMSIGGKGYVGTGYNGRDRLNDFYEYDPRTDSWTRKNDFPGTKRYGAVAFSLNNKGYITTGYDGNWLKDTWEYDPAKDLFTQVDSYPGNKRSDASVFVINNRAYVMMGTSSASFVSDFFAFNGNTRKWEPLRSIDNLSDDSYDDDYNFKGSGAAAFALRGKGYIVCGNKGSLSTAVWEYTPEGDTWLQKTDFEGAARSGAVGFTVKNRGFVGLGASSSLYLDNFFEFDPTAEYEKND</sequence>
<accession>A0ABT3IFL4</accession>
<evidence type="ECO:0008006" key="5">
    <source>
        <dbReference type="Google" id="ProtNLM"/>
    </source>
</evidence>
<keyword evidence="1" id="KW-0880">Kelch repeat</keyword>
<dbReference type="Pfam" id="PF24681">
    <property type="entry name" value="Kelch_KLHDC2_KLHL20_DRC7"/>
    <property type="match status" value="1"/>
</dbReference>
<dbReference type="PROSITE" id="PS51257">
    <property type="entry name" value="PROKAR_LIPOPROTEIN"/>
    <property type="match status" value="1"/>
</dbReference>
<dbReference type="EMBL" id="JAPDNS010000001">
    <property type="protein sequence ID" value="MCW3482752.1"/>
    <property type="molecule type" value="Genomic_DNA"/>
</dbReference>
<dbReference type="InterPro" id="IPR006652">
    <property type="entry name" value="Kelch_1"/>
</dbReference>
<dbReference type="RefSeq" id="WP_264727436.1">
    <property type="nucleotide sequence ID" value="NZ_JAPDNR010000001.1"/>
</dbReference>
<evidence type="ECO:0000313" key="4">
    <source>
        <dbReference type="Proteomes" id="UP001207742"/>
    </source>
</evidence>
<gene>
    <name evidence="3" type="ORF">OL497_02540</name>
</gene>
<dbReference type="SUPFAM" id="SSF117281">
    <property type="entry name" value="Kelch motif"/>
    <property type="match status" value="2"/>
</dbReference>
<comment type="caution">
    <text evidence="3">The sequence shown here is derived from an EMBL/GenBank/DDBJ whole genome shotgun (WGS) entry which is preliminary data.</text>
</comment>
<dbReference type="PANTHER" id="PTHR46344">
    <property type="entry name" value="OS02G0202900 PROTEIN"/>
    <property type="match status" value="1"/>
</dbReference>
<organism evidence="3 4">
    <name type="scientific">Chitinophaga nivalis</name>
    <dbReference type="NCBI Taxonomy" id="2991709"/>
    <lineage>
        <taxon>Bacteria</taxon>
        <taxon>Pseudomonadati</taxon>
        <taxon>Bacteroidota</taxon>
        <taxon>Chitinophagia</taxon>
        <taxon>Chitinophagales</taxon>
        <taxon>Chitinophagaceae</taxon>
        <taxon>Chitinophaga</taxon>
    </lineage>
</organism>
<keyword evidence="2" id="KW-0677">Repeat</keyword>
<dbReference type="Proteomes" id="UP001207742">
    <property type="component" value="Unassembled WGS sequence"/>
</dbReference>
<reference evidence="3 4" key="1">
    <citation type="submission" date="2022-10" db="EMBL/GenBank/DDBJ databases">
        <title>Chitinophaga nivalis PC15 sp. nov., isolated from Pyeongchang county, South Korea.</title>
        <authorList>
            <person name="Trinh H.N."/>
        </authorList>
    </citation>
    <scope>NUCLEOTIDE SEQUENCE [LARGE SCALE GENOMIC DNA]</scope>
    <source>
        <strain evidence="3 4">PC14</strain>
    </source>
</reference>
<dbReference type="Gene3D" id="2.120.10.80">
    <property type="entry name" value="Kelch-type beta propeller"/>
    <property type="match status" value="2"/>
</dbReference>
<dbReference type="SMART" id="SM00612">
    <property type="entry name" value="Kelch"/>
    <property type="match status" value="2"/>
</dbReference>
<dbReference type="PANTHER" id="PTHR46344:SF27">
    <property type="entry name" value="KELCH REPEAT SUPERFAMILY PROTEIN"/>
    <property type="match status" value="1"/>
</dbReference>
<evidence type="ECO:0000313" key="3">
    <source>
        <dbReference type="EMBL" id="MCW3482752.1"/>
    </source>
</evidence>
<evidence type="ECO:0000256" key="1">
    <source>
        <dbReference type="ARBA" id="ARBA00022441"/>
    </source>
</evidence>
<protein>
    <recommendedName>
        <fullName evidence="5">Galactose oxidase</fullName>
    </recommendedName>
</protein>
<name>A0ABT3IFL4_9BACT</name>
<evidence type="ECO:0000256" key="2">
    <source>
        <dbReference type="ARBA" id="ARBA00022737"/>
    </source>
</evidence>
<dbReference type="InterPro" id="IPR015915">
    <property type="entry name" value="Kelch-typ_b-propeller"/>
</dbReference>
<proteinExistence type="predicted"/>
<keyword evidence="4" id="KW-1185">Reference proteome</keyword>